<dbReference type="AlphaFoldDB" id="A0A813E0C6"/>
<feature type="compositionally biased region" description="Gly residues" evidence="1">
    <location>
        <begin position="456"/>
        <end position="531"/>
    </location>
</feature>
<feature type="compositionally biased region" description="Gly residues" evidence="1">
    <location>
        <begin position="363"/>
        <end position="377"/>
    </location>
</feature>
<feature type="compositionally biased region" description="Gly residues" evidence="1">
    <location>
        <begin position="440"/>
        <end position="449"/>
    </location>
</feature>
<protein>
    <submittedName>
        <fullName evidence="2">Uncharacterized protein</fullName>
    </submittedName>
</protein>
<gene>
    <name evidence="2" type="ORF">PGLA1383_LOCUS12226</name>
</gene>
<dbReference type="OMA" id="DQGKGWS"/>
<feature type="compositionally biased region" description="Gly residues" evidence="1">
    <location>
        <begin position="384"/>
        <end position="433"/>
    </location>
</feature>
<dbReference type="Proteomes" id="UP000654075">
    <property type="component" value="Unassembled WGS sequence"/>
</dbReference>
<feature type="region of interest" description="Disordered" evidence="1">
    <location>
        <begin position="363"/>
        <end position="562"/>
    </location>
</feature>
<reference evidence="2" key="1">
    <citation type="submission" date="2021-02" db="EMBL/GenBank/DDBJ databases">
        <authorList>
            <person name="Dougan E. K."/>
            <person name="Rhodes N."/>
            <person name="Thang M."/>
            <person name="Chan C."/>
        </authorList>
    </citation>
    <scope>NUCLEOTIDE SEQUENCE</scope>
</reference>
<feature type="compositionally biased region" description="Acidic residues" evidence="1">
    <location>
        <begin position="18"/>
        <end position="29"/>
    </location>
</feature>
<feature type="compositionally biased region" description="Gly residues" evidence="1">
    <location>
        <begin position="552"/>
        <end position="562"/>
    </location>
</feature>
<evidence type="ECO:0000313" key="2">
    <source>
        <dbReference type="EMBL" id="CAE8593639.1"/>
    </source>
</evidence>
<sequence length="562" mass="60092">AEGGEAQPPGRVVVDEEMKAEDEDEEEEVVAPAAADDEKPPTVELTAEEKTQAFRKFQSSDLSPVALAFSFGAFILPEKVEGFDEVQYEWSPVAKCTEYLKDWKQNLKMITRVEDIQPGQWFSSQYQNWQSALQKWKAKHSEWKASALDRDNDAANKADGVKKEGEELLPVGRQHQDVNMTASDDDLDVFGVVDVCDIGKGEPLCAHFTFEDWALLSLRFELHVLAHAFQKDVKDDDRAGMHVDNLTFYYTKYFKRTLNIRGFGVETVQEMLTLVKDSVILSSKSVIEAQLSTDLDNCDVFLKLTEDSRRDRSLLVDSGDASAELKFNQAIMTGSAGGKSGHHKGHHKGSMGGKGFGDYGKGFDQGKGWGGDQGKGWGGDHGKGFGGDQGKGWGGDQGKGWSGDQGKGWSGDQGKGWAGDQGKGWGGDQGKGFGGDRGKGWGGDQGKGWGGDHGKGFGGDQGKGWGGDQGKGFGGEQGKGWGGDQGKGFGGDKGFQGPKGGNFGGKGDFGGNKGNFGGKGDQMGKGGYGGDARGKGDQQYGQKRPYDDGKGKGGGYGKGYGK</sequence>
<dbReference type="EMBL" id="CAJNNV010006455">
    <property type="protein sequence ID" value="CAE8593639.1"/>
    <property type="molecule type" value="Genomic_DNA"/>
</dbReference>
<feature type="region of interest" description="Disordered" evidence="1">
    <location>
        <begin position="1"/>
        <end position="41"/>
    </location>
</feature>
<organism evidence="2 3">
    <name type="scientific">Polarella glacialis</name>
    <name type="common">Dinoflagellate</name>
    <dbReference type="NCBI Taxonomy" id="89957"/>
    <lineage>
        <taxon>Eukaryota</taxon>
        <taxon>Sar</taxon>
        <taxon>Alveolata</taxon>
        <taxon>Dinophyceae</taxon>
        <taxon>Suessiales</taxon>
        <taxon>Suessiaceae</taxon>
        <taxon>Polarella</taxon>
    </lineage>
</organism>
<evidence type="ECO:0000256" key="1">
    <source>
        <dbReference type="SAM" id="MobiDB-lite"/>
    </source>
</evidence>
<proteinExistence type="predicted"/>
<evidence type="ECO:0000313" key="3">
    <source>
        <dbReference type="Proteomes" id="UP000654075"/>
    </source>
</evidence>
<keyword evidence="3" id="KW-1185">Reference proteome</keyword>
<feature type="non-terminal residue" evidence="2">
    <location>
        <position position="1"/>
    </location>
</feature>
<comment type="caution">
    <text evidence="2">The sequence shown here is derived from an EMBL/GenBank/DDBJ whole genome shotgun (WGS) entry which is preliminary data.</text>
</comment>
<name>A0A813E0C6_POLGL</name>
<accession>A0A813E0C6</accession>